<reference evidence="2 3" key="1">
    <citation type="submission" date="2023-02" db="EMBL/GenBank/DDBJ databases">
        <title>Genome sequencing required for Actinomycetospora new species description.</title>
        <authorList>
            <person name="Saimee Y."/>
            <person name="Duangmal K."/>
        </authorList>
    </citation>
    <scope>NUCLEOTIDE SEQUENCE [LARGE SCALE GENOMIC DNA]</scope>
    <source>
        <strain evidence="2 3">DW7H6</strain>
    </source>
</reference>
<evidence type="ECO:0000313" key="3">
    <source>
        <dbReference type="Proteomes" id="UP001300763"/>
    </source>
</evidence>
<gene>
    <name evidence="2" type="ORF">PGB27_08940</name>
</gene>
<sequence length="197" mass="21190">MAGHAALAATMRSIVELLDRRFRATIPPGDRRPSVVMVGTADLEAVGTPGAQIAFPAVSVYCYRISVDRETRPGWSAVAAADGIPRIPLRMHLLLTAWDDFVENELRWLGLTASVLEAENLLQGPTLHPDGGFAAEESLQIVPDDMALESMSEAFQALTADFRTYLLYQVRVVVIEGAGDDDGGAVTTVAARAQALR</sequence>
<feature type="domain" description="Pvc16 N-terminal" evidence="1">
    <location>
        <begin position="14"/>
        <end position="183"/>
    </location>
</feature>
<name>A0ABT5STH8_9PSEU</name>
<dbReference type="Proteomes" id="UP001300763">
    <property type="component" value="Unassembled WGS sequence"/>
</dbReference>
<dbReference type="InterPro" id="IPR025351">
    <property type="entry name" value="Pvc16_N"/>
</dbReference>
<dbReference type="Pfam" id="PF14065">
    <property type="entry name" value="Pvc16_N"/>
    <property type="match status" value="1"/>
</dbReference>
<accession>A0ABT5STH8</accession>
<comment type="caution">
    <text evidence="2">The sequence shown here is derived from an EMBL/GenBank/DDBJ whole genome shotgun (WGS) entry which is preliminary data.</text>
</comment>
<keyword evidence="3" id="KW-1185">Reference proteome</keyword>
<protein>
    <submittedName>
        <fullName evidence="2">Pvc16 family protein</fullName>
    </submittedName>
</protein>
<proteinExistence type="predicted"/>
<dbReference type="EMBL" id="JAQZAO010000003">
    <property type="protein sequence ID" value="MDD7965476.1"/>
    <property type="molecule type" value="Genomic_DNA"/>
</dbReference>
<dbReference type="RefSeq" id="WP_274200017.1">
    <property type="nucleotide sequence ID" value="NZ_JAQZAO010000003.1"/>
</dbReference>
<evidence type="ECO:0000313" key="2">
    <source>
        <dbReference type="EMBL" id="MDD7965476.1"/>
    </source>
</evidence>
<organism evidence="2 3">
    <name type="scientific">Actinomycetospora lemnae</name>
    <dbReference type="NCBI Taxonomy" id="3019891"/>
    <lineage>
        <taxon>Bacteria</taxon>
        <taxon>Bacillati</taxon>
        <taxon>Actinomycetota</taxon>
        <taxon>Actinomycetes</taxon>
        <taxon>Pseudonocardiales</taxon>
        <taxon>Pseudonocardiaceae</taxon>
        <taxon>Actinomycetospora</taxon>
    </lineage>
</organism>
<evidence type="ECO:0000259" key="1">
    <source>
        <dbReference type="Pfam" id="PF14065"/>
    </source>
</evidence>